<evidence type="ECO:0000313" key="2">
    <source>
        <dbReference type="Proteomes" id="UP000236735"/>
    </source>
</evidence>
<sequence>MKRDGKMLNYLSLRQTLYKLSMIIKLNGSGIREVLIPLEL</sequence>
<gene>
    <name evidence="1" type="ORF">SAMN05216354_0061</name>
</gene>
<protein>
    <submittedName>
        <fullName evidence="1">Uncharacterized protein</fullName>
    </submittedName>
</protein>
<name>A0A1H5XNV6_XYLRU</name>
<dbReference type="Proteomes" id="UP000236735">
    <property type="component" value="Unassembled WGS sequence"/>
</dbReference>
<dbReference type="EMBL" id="FNUV01000010">
    <property type="protein sequence ID" value="SEG13127.1"/>
    <property type="molecule type" value="Genomic_DNA"/>
</dbReference>
<reference evidence="1 2" key="1">
    <citation type="submission" date="2016-10" db="EMBL/GenBank/DDBJ databases">
        <authorList>
            <person name="de Groot N.N."/>
        </authorList>
    </citation>
    <scope>NUCLEOTIDE SEQUENCE [LARGE SCALE GENOMIC DNA]</scope>
    <source>
        <strain evidence="1 2">AR32</strain>
    </source>
</reference>
<evidence type="ECO:0000313" key="1">
    <source>
        <dbReference type="EMBL" id="SEG13127.1"/>
    </source>
</evidence>
<dbReference type="AlphaFoldDB" id="A0A1H5XNV6"/>
<organism evidence="1 2">
    <name type="scientific">Xylanibacter ruminicola</name>
    <name type="common">Prevotella ruminicola</name>
    <dbReference type="NCBI Taxonomy" id="839"/>
    <lineage>
        <taxon>Bacteria</taxon>
        <taxon>Pseudomonadati</taxon>
        <taxon>Bacteroidota</taxon>
        <taxon>Bacteroidia</taxon>
        <taxon>Bacteroidales</taxon>
        <taxon>Prevotellaceae</taxon>
        <taxon>Xylanibacter</taxon>
    </lineage>
</organism>
<proteinExistence type="predicted"/>
<accession>A0A1H5XNV6</accession>